<protein>
    <submittedName>
        <fullName evidence="1">Uncharacterized protein</fullName>
    </submittedName>
</protein>
<accession>A0AC60QCC9</accession>
<dbReference type="EMBL" id="JABSTQ010009321">
    <property type="protein sequence ID" value="KAG0430445.1"/>
    <property type="molecule type" value="Genomic_DNA"/>
</dbReference>
<dbReference type="Proteomes" id="UP000805193">
    <property type="component" value="Unassembled WGS sequence"/>
</dbReference>
<evidence type="ECO:0000313" key="2">
    <source>
        <dbReference type="Proteomes" id="UP000805193"/>
    </source>
</evidence>
<reference evidence="1 2" key="1">
    <citation type="journal article" date="2020" name="Cell">
        <title>Large-Scale Comparative Analyses of Tick Genomes Elucidate Their Genetic Diversity and Vector Capacities.</title>
        <authorList>
            <consortium name="Tick Genome and Microbiome Consortium (TIGMIC)"/>
            <person name="Jia N."/>
            <person name="Wang J."/>
            <person name="Shi W."/>
            <person name="Du L."/>
            <person name="Sun Y."/>
            <person name="Zhan W."/>
            <person name="Jiang J.F."/>
            <person name="Wang Q."/>
            <person name="Zhang B."/>
            <person name="Ji P."/>
            <person name="Bell-Sakyi L."/>
            <person name="Cui X.M."/>
            <person name="Yuan T.T."/>
            <person name="Jiang B.G."/>
            <person name="Yang W.F."/>
            <person name="Lam T.T."/>
            <person name="Chang Q.C."/>
            <person name="Ding S.J."/>
            <person name="Wang X.J."/>
            <person name="Zhu J.G."/>
            <person name="Ruan X.D."/>
            <person name="Zhao L."/>
            <person name="Wei J.T."/>
            <person name="Ye R.Z."/>
            <person name="Que T.C."/>
            <person name="Du C.H."/>
            <person name="Zhou Y.H."/>
            <person name="Cheng J.X."/>
            <person name="Dai P.F."/>
            <person name="Guo W.B."/>
            <person name="Han X.H."/>
            <person name="Huang E.J."/>
            <person name="Li L.F."/>
            <person name="Wei W."/>
            <person name="Gao Y.C."/>
            <person name="Liu J.Z."/>
            <person name="Shao H.Z."/>
            <person name="Wang X."/>
            <person name="Wang C.C."/>
            <person name="Yang T.C."/>
            <person name="Huo Q.B."/>
            <person name="Li W."/>
            <person name="Chen H.Y."/>
            <person name="Chen S.E."/>
            <person name="Zhou L.G."/>
            <person name="Ni X.B."/>
            <person name="Tian J.H."/>
            <person name="Sheng Y."/>
            <person name="Liu T."/>
            <person name="Pan Y.S."/>
            <person name="Xia L.Y."/>
            <person name="Li J."/>
            <person name="Zhao F."/>
            <person name="Cao W.C."/>
        </authorList>
    </citation>
    <scope>NUCLEOTIDE SEQUENCE [LARGE SCALE GENOMIC DNA]</scope>
    <source>
        <strain evidence="1">Iper-2018</strain>
    </source>
</reference>
<name>A0AC60QCC9_IXOPE</name>
<comment type="caution">
    <text evidence="1">The sequence shown here is derived from an EMBL/GenBank/DDBJ whole genome shotgun (WGS) entry which is preliminary data.</text>
</comment>
<evidence type="ECO:0000313" key="1">
    <source>
        <dbReference type="EMBL" id="KAG0430445.1"/>
    </source>
</evidence>
<sequence>MGKCCIPGCRNSRERIPGLTFHQIPSSEPWRALWLDVLGKQGVQLFTEWTLVCGEHFTHEDYKMTARKNFLLSSAIPSVFKETTSSYVPKKRGRKPKSQQAAVFRSLVAEDVDVPDDADDDDASGAANPRRTGRQRRQKVYTDMVVYMPKTPGESVQGVEGSGGRADDGNLGETISFTLHQPPQDDDEVDRDPEYVASDEDDDGDESDKPASSDPTPGSQPPKNLNVIVFSNQPRRPTRPGGGSEASVTDSEPRPKRRCCQIQTQRLLFYKSVIVKLRKRVLALEASLQEKEKELADLRF</sequence>
<gene>
    <name evidence="1" type="ORF">HPB47_022688</name>
</gene>
<keyword evidence="2" id="KW-1185">Reference proteome</keyword>
<proteinExistence type="predicted"/>
<organism evidence="1 2">
    <name type="scientific">Ixodes persulcatus</name>
    <name type="common">Taiga tick</name>
    <dbReference type="NCBI Taxonomy" id="34615"/>
    <lineage>
        <taxon>Eukaryota</taxon>
        <taxon>Metazoa</taxon>
        <taxon>Ecdysozoa</taxon>
        <taxon>Arthropoda</taxon>
        <taxon>Chelicerata</taxon>
        <taxon>Arachnida</taxon>
        <taxon>Acari</taxon>
        <taxon>Parasitiformes</taxon>
        <taxon>Ixodida</taxon>
        <taxon>Ixodoidea</taxon>
        <taxon>Ixodidae</taxon>
        <taxon>Ixodinae</taxon>
        <taxon>Ixodes</taxon>
    </lineage>
</organism>